<protein>
    <submittedName>
        <fullName evidence="1">Uncharacterized protein</fullName>
    </submittedName>
</protein>
<dbReference type="RefSeq" id="WP_353650085.1">
    <property type="nucleotide sequence ID" value="NZ_CP159218.1"/>
</dbReference>
<proteinExistence type="predicted"/>
<organism evidence="1">
    <name type="scientific">Nakamurella sp. A5-74</name>
    <dbReference type="NCBI Taxonomy" id="3158264"/>
    <lineage>
        <taxon>Bacteria</taxon>
        <taxon>Bacillati</taxon>
        <taxon>Actinomycetota</taxon>
        <taxon>Actinomycetes</taxon>
        <taxon>Nakamurellales</taxon>
        <taxon>Nakamurellaceae</taxon>
        <taxon>Nakamurella</taxon>
    </lineage>
</organism>
<name>A0AAU8DQA8_9ACTN</name>
<evidence type="ECO:0000313" key="1">
    <source>
        <dbReference type="EMBL" id="XCG64472.1"/>
    </source>
</evidence>
<dbReference type="EMBL" id="CP159218">
    <property type="protein sequence ID" value="XCG64472.1"/>
    <property type="molecule type" value="Genomic_DNA"/>
</dbReference>
<accession>A0AAU8DQA8</accession>
<dbReference type="AlphaFoldDB" id="A0AAU8DQA8"/>
<gene>
    <name evidence="1" type="ORF">ABLG96_03795</name>
</gene>
<reference evidence="1" key="1">
    <citation type="submission" date="2024-05" db="EMBL/GenBank/DDBJ databases">
        <authorList>
            <person name="Cai S.Y."/>
            <person name="Jin L.M."/>
            <person name="Li H.R."/>
        </authorList>
    </citation>
    <scope>NUCLEOTIDE SEQUENCE</scope>
    <source>
        <strain evidence="1">A5-74</strain>
    </source>
</reference>
<sequence length="41" mass="4573">MKPQTPVSPVVPNRFVQSIVAGRRLPATARIATTRFPRVTR</sequence>